<evidence type="ECO:0000259" key="4">
    <source>
        <dbReference type="PROSITE" id="PS50075"/>
    </source>
</evidence>
<keyword evidence="3" id="KW-0444">Lipid biosynthesis</keyword>
<evidence type="ECO:0000256" key="2">
    <source>
        <dbReference type="ARBA" id="ARBA00022553"/>
    </source>
</evidence>
<dbReference type="SUPFAM" id="SSF47336">
    <property type="entry name" value="ACP-like"/>
    <property type="match status" value="1"/>
</dbReference>
<dbReference type="EMBL" id="JACBZD010000001">
    <property type="protein sequence ID" value="NYI04069.1"/>
    <property type="molecule type" value="Genomic_DNA"/>
</dbReference>
<keyword evidence="6" id="KW-1185">Reference proteome</keyword>
<dbReference type="InterPro" id="IPR003231">
    <property type="entry name" value="ACP"/>
</dbReference>
<keyword evidence="1 3" id="KW-0596">Phosphopantetheine</keyword>
<comment type="caution">
    <text evidence="5">The sequence shown here is derived from an EMBL/GenBank/DDBJ whole genome shotgun (WGS) entry which is preliminary data.</text>
</comment>
<evidence type="ECO:0000313" key="5">
    <source>
        <dbReference type="EMBL" id="NYI04069.1"/>
    </source>
</evidence>
<comment type="subcellular location">
    <subcellularLocation>
        <location evidence="3">Cytoplasm</location>
    </subcellularLocation>
</comment>
<comment type="PTM">
    <text evidence="3">4'-phosphopantetheine is transferred from CoA to a specific serine of apo-ACP by AcpS. This modification is essential for activity because fatty acids are bound in thioester linkage to the sulfhydryl of the prosthetic group.</text>
</comment>
<feature type="modified residue" description="O-(pantetheine 4'-phosphoryl)serine" evidence="3">
    <location>
        <position position="46"/>
    </location>
</feature>
<accession>A0A852ZNV8</accession>
<dbReference type="Pfam" id="PF00550">
    <property type="entry name" value="PP-binding"/>
    <property type="match status" value="1"/>
</dbReference>
<keyword evidence="3" id="KW-0275">Fatty acid biosynthesis</keyword>
<comment type="pathway">
    <text evidence="3">Lipid metabolism; fatty acid biosynthesis.</text>
</comment>
<dbReference type="InterPro" id="IPR009081">
    <property type="entry name" value="PP-bd_ACP"/>
</dbReference>
<dbReference type="AlphaFoldDB" id="A0A852ZNV8"/>
<keyword evidence="2 3" id="KW-0597">Phosphoprotein</keyword>
<dbReference type="RefSeq" id="WP_179813033.1">
    <property type="nucleotide sequence ID" value="NZ_JACBZD010000001.1"/>
</dbReference>
<dbReference type="PROSITE" id="PS50075">
    <property type="entry name" value="CARRIER"/>
    <property type="match status" value="1"/>
</dbReference>
<evidence type="ECO:0000313" key="6">
    <source>
        <dbReference type="Proteomes" id="UP000567795"/>
    </source>
</evidence>
<comment type="function">
    <text evidence="3">Carrier of the growing fatty acid chain in fatty acid biosynthesis.</text>
</comment>
<evidence type="ECO:0000256" key="3">
    <source>
        <dbReference type="HAMAP-Rule" id="MF_01217"/>
    </source>
</evidence>
<gene>
    <name evidence="3" type="primary">acpP</name>
    <name evidence="5" type="ORF">FHU37_001012</name>
</gene>
<keyword evidence="3" id="KW-0443">Lipid metabolism</keyword>
<dbReference type="GO" id="GO:0000036">
    <property type="term" value="F:acyl carrier activity"/>
    <property type="evidence" value="ECO:0007669"/>
    <property type="project" value="UniProtKB-UniRule"/>
</dbReference>
<dbReference type="HAMAP" id="MF_01217">
    <property type="entry name" value="Acyl_carrier"/>
    <property type="match status" value="1"/>
</dbReference>
<dbReference type="GO" id="GO:0005737">
    <property type="term" value="C:cytoplasm"/>
    <property type="evidence" value="ECO:0007669"/>
    <property type="project" value="UniProtKB-SubCell"/>
</dbReference>
<name>A0A852ZNV8_9ACTN</name>
<organism evidence="5 6">
    <name type="scientific">Allostreptomyces psammosilenae</name>
    <dbReference type="NCBI Taxonomy" id="1892865"/>
    <lineage>
        <taxon>Bacteria</taxon>
        <taxon>Bacillati</taxon>
        <taxon>Actinomycetota</taxon>
        <taxon>Actinomycetes</taxon>
        <taxon>Kitasatosporales</taxon>
        <taxon>Streptomycetaceae</taxon>
        <taxon>Allostreptomyces</taxon>
    </lineage>
</organism>
<reference evidence="5 6" key="1">
    <citation type="submission" date="2020-07" db="EMBL/GenBank/DDBJ databases">
        <title>Sequencing the genomes of 1000 actinobacteria strains.</title>
        <authorList>
            <person name="Klenk H.-P."/>
        </authorList>
    </citation>
    <scope>NUCLEOTIDE SEQUENCE [LARGE SCALE GENOMIC DNA]</scope>
    <source>
        <strain evidence="5 6">DSM 42178</strain>
    </source>
</reference>
<dbReference type="Gene3D" id="1.10.1200.10">
    <property type="entry name" value="ACP-like"/>
    <property type="match status" value="1"/>
</dbReference>
<dbReference type="UniPathway" id="UPA00094"/>
<proteinExistence type="inferred from homology"/>
<comment type="similarity">
    <text evidence="3">Belongs to the acyl carrier protein (ACP) family.</text>
</comment>
<dbReference type="InterPro" id="IPR036736">
    <property type="entry name" value="ACP-like_sf"/>
</dbReference>
<keyword evidence="3" id="KW-0963">Cytoplasm</keyword>
<dbReference type="Proteomes" id="UP000567795">
    <property type="component" value="Unassembled WGS sequence"/>
</dbReference>
<keyword evidence="3" id="KW-0276">Fatty acid metabolism</keyword>
<feature type="domain" description="Carrier" evidence="4">
    <location>
        <begin position="11"/>
        <end position="86"/>
    </location>
</feature>
<sequence>MSENQLPELTEELRARVREIVADVLEVPVAEVGETSSFTEDLDADSLLVIEIFSRFERQLGLRIPQEELADLDNLATAYAVIARHAPQEALRV</sequence>
<protein>
    <recommendedName>
        <fullName evidence="3">Acyl carrier protein</fullName>
        <shortName evidence="3">ACP</shortName>
    </recommendedName>
</protein>
<evidence type="ECO:0000256" key="1">
    <source>
        <dbReference type="ARBA" id="ARBA00022450"/>
    </source>
</evidence>